<name>A0A6J5LGF1_9CAUD</name>
<accession>A0A6J5LGF1</accession>
<evidence type="ECO:0008006" key="3">
    <source>
        <dbReference type="Google" id="ProtNLM"/>
    </source>
</evidence>
<feature type="transmembrane region" description="Helical" evidence="1">
    <location>
        <begin position="6"/>
        <end position="22"/>
    </location>
</feature>
<sequence>MDWVQFIIFIGSTVGLFFWNRSESRSDMRHMMAIIDGIQKEMKDFHGRLCAIEERNKK</sequence>
<reference evidence="2" key="1">
    <citation type="submission" date="2020-04" db="EMBL/GenBank/DDBJ databases">
        <authorList>
            <person name="Chiriac C."/>
            <person name="Salcher M."/>
            <person name="Ghai R."/>
            <person name="Kavagutti S V."/>
        </authorList>
    </citation>
    <scope>NUCLEOTIDE SEQUENCE</scope>
</reference>
<dbReference type="EMBL" id="LR796263">
    <property type="protein sequence ID" value="CAB4132353.1"/>
    <property type="molecule type" value="Genomic_DNA"/>
</dbReference>
<evidence type="ECO:0000256" key="1">
    <source>
        <dbReference type="SAM" id="Phobius"/>
    </source>
</evidence>
<proteinExistence type="predicted"/>
<gene>
    <name evidence="2" type="ORF">UFOVP256_25</name>
</gene>
<keyword evidence="1" id="KW-1133">Transmembrane helix</keyword>
<keyword evidence="1" id="KW-0812">Transmembrane</keyword>
<protein>
    <recommendedName>
        <fullName evidence="3">Holin</fullName>
    </recommendedName>
</protein>
<organism evidence="2">
    <name type="scientific">uncultured Caudovirales phage</name>
    <dbReference type="NCBI Taxonomy" id="2100421"/>
    <lineage>
        <taxon>Viruses</taxon>
        <taxon>Duplodnaviria</taxon>
        <taxon>Heunggongvirae</taxon>
        <taxon>Uroviricota</taxon>
        <taxon>Caudoviricetes</taxon>
        <taxon>Peduoviridae</taxon>
        <taxon>Maltschvirus</taxon>
        <taxon>Maltschvirus maltsch</taxon>
    </lineage>
</organism>
<keyword evidence="1" id="KW-0472">Membrane</keyword>
<evidence type="ECO:0000313" key="2">
    <source>
        <dbReference type="EMBL" id="CAB4132353.1"/>
    </source>
</evidence>